<comment type="caution">
    <text evidence="2">The sequence shown here is derived from an EMBL/GenBank/DDBJ whole genome shotgun (WGS) entry which is preliminary data.</text>
</comment>
<sequence>MSPRNMVRDPRYRSNTRGRSAGIRHNEITVDRSYYLLLVTQ</sequence>
<proteinExistence type="predicted"/>
<keyword evidence="3" id="KW-1185">Reference proteome</keyword>
<dbReference type="AlphaFoldDB" id="A0A5B7KC93"/>
<evidence type="ECO:0000313" key="2">
    <source>
        <dbReference type="EMBL" id="MPD06501.1"/>
    </source>
</evidence>
<organism evidence="2 3">
    <name type="scientific">Portunus trituberculatus</name>
    <name type="common">Swimming crab</name>
    <name type="synonym">Neptunus trituberculatus</name>
    <dbReference type="NCBI Taxonomy" id="210409"/>
    <lineage>
        <taxon>Eukaryota</taxon>
        <taxon>Metazoa</taxon>
        <taxon>Ecdysozoa</taxon>
        <taxon>Arthropoda</taxon>
        <taxon>Crustacea</taxon>
        <taxon>Multicrustacea</taxon>
        <taxon>Malacostraca</taxon>
        <taxon>Eumalacostraca</taxon>
        <taxon>Eucarida</taxon>
        <taxon>Decapoda</taxon>
        <taxon>Pleocyemata</taxon>
        <taxon>Brachyura</taxon>
        <taxon>Eubrachyura</taxon>
        <taxon>Portunoidea</taxon>
        <taxon>Portunidae</taxon>
        <taxon>Portuninae</taxon>
        <taxon>Portunus</taxon>
    </lineage>
</organism>
<evidence type="ECO:0000256" key="1">
    <source>
        <dbReference type="SAM" id="MobiDB-lite"/>
    </source>
</evidence>
<gene>
    <name evidence="2" type="ORF">E2C01_102315</name>
</gene>
<feature type="region of interest" description="Disordered" evidence="1">
    <location>
        <begin position="1"/>
        <end position="24"/>
    </location>
</feature>
<dbReference type="Proteomes" id="UP000324222">
    <property type="component" value="Unassembled WGS sequence"/>
</dbReference>
<name>A0A5B7KC93_PORTR</name>
<evidence type="ECO:0000313" key="3">
    <source>
        <dbReference type="Proteomes" id="UP000324222"/>
    </source>
</evidence>
<feature type="compositionally biased region" description="Basic and acidic residues" evidence="1">
    <location>
        <begin position="1"/>
        <end position="12"/>
    </location>
</feature>
<dbReference type="EMBL" id="VSRR010151551">
    <property type="protein sequence ID" value="MPD06501.1"/>
    <property type="molecule type" value="Genomic_DNA"/>
</dbReference>
<accession>A0A5B7KC93</accession>
<reference evidence="2 3" key="1">
    <citation type="submission" date="2019-05" db="EMBL/GenBank/DDBJ databases">
        <title>Another draft genome of Portunus trituberculatus and its Hox gene families provides insights of decapod evolution.</title>
        <authorList>
            <person name="Jeong J.-H."/>
            <person name="Song I."/>
            <person name="Kim S."/>
            <person name="Choi T."/>
            <person name="Kim D."/>
            <person name="Ryu S."/>
            <person name="Kim W."/>
        </authorList>
    </citation>
    <scope>NUCLEOTIDE SEQUENCE [LARGE SCALE GENOMIC DNA]</scope>
    <source>
        <tissue evidence="2">Muscle</tissue>
    </source>
</reference>
<protein>
    <submittedName>
        <fullName evidence="2">Uncharacterized protein</fullName>
    </submittedName>
</protein>